<dbReference type="AlphaFoldDB" id="A0AAD4QB90"/>
<keyword evidence="3" id="KW-1185">Reference proteome</keyword>
<protein>
    <submittedName>
        <fullName evidence="2">NTF2-like protein</fullName>
    </submittedName>
</protein>
<accession>A0AAD4QB90</accession>
<dbReference type="Pfam" id="PF02136">
    <property type="entry name" value="NTF2"/>
    <property type="match status" value="1"/>
</dbReference>
<dbReference type="InterPro" id="IPR045875">
    <property type="entry name" value="NTF2"/>
</dbReference>
<name>A0AAD4QB90_9AGAM</name>
<gene>
    <name evidence="2" type="ORF">EDB92DRAFT_569424</name>
</gene>
<dbReference type="GO" id="GO:0006913">
    <property type="term" value="P:nucleocytoplasmic transport"/>
    <property type="evidence" value="ECO:0007669"/>
    <property type="project" value="InterPro"/>
</dbReference>
<dbReference type="CDD" id="cd00780">
    <property type="entry name" value="NTF2"/>
    <property type="match status" value="1"/>
</dbReference>
<dbReference type="PANTHER" id="PTHR12612">
    <property type="entry name" value="NUCLEAR TRANSPORT FACTOR 2"/>
    <property type="match status" value="1"/>
</dbReference>
<reference evidence="2" key="1">
    <citation type="submission" date="2022-01" db="EMBL/GenBank/DDBJ databases">
        <title>Comparative genomics reveals a dynamic genome evolution in the ectomycorrhizal milk-cap (Lactarius) mushrooms.</title>
        <authorList>
            <consortium name="DOE Joint Genome Institute"/>
            <person name="Lebreton A."/>
            <person name="Tang N."/>
            <person name="Kuo A."/>
            <person name="LaButti K."/>
            <person name="Drula E."/>
            <person name="Barry K."/>
            <person name="Clum A."/>
            <person name="Lipzen A."/>
            <person name="Mousain D."/>
            <person name="Ng V."/>
            <person name="Wang R."/>
            <person name="Wang X."/>
            <person name="Dai Y."/>
            <person name="Henrissat B."/>
            <person name="Grigoriev I.V."/>
            <person name="Guerin-Laguette A."/>
            <person name="Yu F."/>
            <person name="Martin F.M."/>
        </authorList>
    </citation>
    <scope>NUCLEOTIDE SEQUENCE</scope>
    <source>
        <strain evidence="2">QP</strain>
    </source>
</reference>
<dbReference type="InterPro" id="IPR002075">
    <property type="entry name" value="NTF2_dom"/>
</dbReference>
<evidence type="ECO:0000313" key="2">
    <source>
        <dbReference type="EMBL" id="KAH8992450.1"/>
    </source>
</evidence>
<feature type="domain" description="NTF2" evidence="1">
    <location>
        <begin position="15"/>
        <end position="153"/>
    </location>
</feature>
<organism evidence="2 3">
    <name type="scientific">Lactarius akahatsu</name>
    <dbReference type="NCBI Taxonomy" id="416441"/>
    <lineage>
        <taxon>Eukaryota</taxon>
        <taxon>Fungi</taxon>
        <taxon>Dikarya</taxon>
        <taxon>Basidiomycota</taxon>
        <taxon>Agaricomycotina</taxon>
        <taxon>Agaricomycetes</taxon>
        <taxon>Russulales</taxon>
        <taxon>Russulaceae</taxon>
        <taxon>Lactarius</taxon>
    </lineage>
</organism>
<evidence type="ECO:0000313" key="3">
    <source>
        <dbReference type="Proteomes" id="UP001201163"/>
    </source>
</evidence>
<proteinExistence type="predicted"/>
<dbReference type="InterPro" id="IPR032710">
    <property type="entry name" value="NTF2-like_dom_sf"/>
</dbReference>
<dbReference type="Gene3D" id="3.10.450.50">
    <property type="match status" value="1"/>
</dbReference>
<dbReference type="PROSITE" id="PS50177">
    <property type="entry name" value="NTF2_DOMAIN"/>
    <property type="match status" value="1"/>
</dbReference>
<dbReference type="InterPro" id="IPR018222">
    <property type="entry name" value="Nuclear_transport_factor_2_euk"/>
</dbReference>
<dbReference type="EMBL" id="JAKELL010000022">
    <property type="protein sequence ID" value="KAH8992450.1"/>
    <property type="molecule type" value="Genomic_DNA"/>
</dbReference>
<comment type="caution">
    <text evidence="2">The sequence shown here is derived from an EMBL/GenBank/DDBJ whole genome shotgun (WGS) entry which is preliminary data.</text>
</comment>
<sequence length="155" mass="17047">MANLTKEDIEIATRAADHFTRLYYSAYDSSTRVDDLPNFYRPNSAVSWNGNPYEGSQGVRDLIAIMPKTQHEVLSFDCHPIPGNQPPSLLITVSGNVTHGEGPSANPASTPKKNIEGFPRVFSQTFMLVPDTTAPPKVGEVAKYYIIADTMRFVG</sequence>
<dbReference type="SUPFAM" id="SSF54427">
    <property type="entry name" value="NTF2-like"/>
    <property type="match status" value="1"/>
</dbReference>
<evidence type="ECO:0000259" key="1">
    <source>
        <dbReference type="PROSITE" id="PS50177"/>
    </source>
</evidence>
<dbReference type="Proteomes" id="UP001201163">
    <property type="component" value="Unassembled WGS sequence"/>
</dbReference>